<gene>
    <name evidence="2" type="ORF">AS033_00935</name>
</gene>
<keyword evidence="1" id="KW-1133">Transmembrane helix</keyword>
<evidence type="ECO:0000256" key="1">
    <source>
        <dbReference type="SAM" id="Phobius"/>
    </source>
</evidence>
<accession>A0A0V8GI76</accession>
<evidence type="ECO:0000313" key="2">
    <source>
        <dbReference type="EMBL" id="KSU49964.1"/>
    </source>
</evidence>
<keyword evidence="1" id="KW-0472">Membrane</keyword>
<evidence type="ECO:0000313" key="3">
    <source>
        <dbReference type="Proteomes" id="UP000053797"/>
    </source>
</evidence>
<proteinExistence type="predicted"/>
<dbReference type="EMBL" id="LNQL01000001">
    <property type="protein sequence ID" value="KSU49964.1"/>
    <property type="molecule type" value="Genomic_DNA"/>
</dbReference>
<dbReference type="InterPro" id="IPR011990">
    <property type="entry name" value="TPR-like_helical_dom_sf"/>
</dbReference>
<organism evidence="2 3">
    <name type="scientific">Exiguobacterium indicum</name>
    <dbReference type="NCBI Taxonomy" id="296995"/>
    <lineage>
        <taxon>Bacteria</taxon>
        <taxon>Bacillati</taxon>
        <taxon>Bacillota</taxon>
        <taxon>Bacilli</taxon>
        <taxon>Bacillales</taxon>
        <taxon>Bacillales Family XII. Incertae Sedis</taxon>
        <taxon>Exiguobacterium</taxon>
    </lineage>
</organism>
<dbReference type="Proteomes" id="UP000053797">
    <property type="component" value="Unassembled WGS sequence"/>
</dbReference>
<name>A0A0V8GI76_9BACL</name>
<protein>
    <submittedName>
        <fullName evidence="2">Uncharacterized protein</fullName>
    </submittedName>
</protein>
<dbReference type="OrthoDB" id="1933450at2"/>
<dbReference type="RefSeq" id="WP_023469426.1">
    <property type="nucleotide sequence ID" value="NZ_FMYN01000001.1"/>
</dbReference>
<feature type="transmembrane region" description="Helical" evidence="1">
    <location>
        <begin position="35"/>
        <end position="59"/>
    </location>
</feature>
<dbReference type="AlphaFoldDB" id="A0A0V8GI76"/>
<reference evidence="2 3" key="1">
    <citation type="journal article" date="2015" name="Int. J. Syst. Evol. Microbiol.">
        <title>Exiguobacterium enclense sp. nov., isolated from sediment.</title>
        <authorList>
            <person name="Dastager S.G."/>
            <person name="Mawlankar R."/>
            <person name="Sonalkar V.V."/>
            <person name="Thorat M.N."/>
            <person name="Mual P."/>
            <person name="Verma A."/>
            <person name="Krishnamurthi S."/>
            <person name="Tang S.K."/>
            <person name="Li W.J."/>
        </authorList>
    </citation>
    <scope>NUCLEOTIDE SEQUENCE [LARGE SCALE GENOMIC DNA]</scope>
    <source>
        <strain evidence="2 3">NIO-1109</strain>
    </source>
</reference>
<keyword evidence="1" id="KW-0812">Transmembrane</keyword>
<dbReference type="SUPFAM" id="SSF48452">
    <property type="entry name" value="TPR-like"/>
    <property type="match status" value="1"/>
</dbReference>
<dbReference type="Gene3D" id="1.25.40.10">
    <property type="entry name" value="Tetratricopeptide repeat domain"/>
    <property type="match status" value="1"/>
</dbReference>
<comment type="caution">
    <text evidence="2">The sequence shown here is derived from an EMBL/GenBank/DDBJ whole genome shotgun (WGS) entry which is preliminary data.</text>
</comment>
<sequence>MTALLLILYVLHLLLIVLAYRVLVFRLPEQERGILTFVCLFSAVLPLLGEVLGGLAYLISRRFASSDTLLDYDEYVQFDVMNLEGLQQQAADNMEMVPIKEALNMDAKRRKQSMIHLTTSSLKETGKYLQYGLDHDDSETVHYAATVRNSLFDRYEANLRLREQQLNPVDVTTYHLFIQECKTFLDSGLLDEGGIGRLDERLHLVLEQMRALYPTDLVRIEAEAEMAIRQGEEEKAISFYEEMIQIHPTLPDGYLALIRYYFQRQDWTSIGPVLHQLRTTVAEEDIPEEHRFILERLEGGDQ</sequence>